<proteinExistence type="predicted"/>
<evidence type="ECO:0000313" key="1">
    <source>
        <dbReference type="EMBL" id="KAB4171579.1"/>
    </source>
</evidence>
<dbReference type="Gene3D" id="2.40.160.130">
    <property type="entry name" value="Capsule assembly protein Wzi"/>
    <property type="match status" value="1"/>
</dbReference>
<gene>
    <name evidence="1" type="ORF">GAQ59_04380</name>
</gene>
<comment type="caution">
    <text evidence="1">The sequence shown here is derived from an EMBL/GenBank/DDBJ whole genome shotgun (WGS) entry which is preliminary data.</text>
</comment>
<dbReference type="RefSeq" id="WP_005825482.1">
    <property type="nucleotide sequence ID" value="NZ_AP019724.1"/>
</dbReference>
<organism evidence="1 2">
    <name type="scientific">Bacteroides uniformis</name>
    <dbReference type="NCBI Taxonomy" id="820"/>
    <lineage>
        <taxon>Bacteria</taxon>
        <taxon>Pseudomonadati</taxon>
        <taxon>Bacteroidota</taxon>
        <taxon>Bacteroidia</taxon>
        <taxon>Bacteroidales</taxon>
        <taxon>Bacteroidaceae</taxon>
        <taxon>Bacteroides</taxon>
    </lineage>
</organism>
<reference evidence="1 2" key="1">
    <citation type="journal article" date="2019" name="Nat. Med.">
        <title>A library of human gut bacterial isolates paired with longitudinal multiomics data enables mechanistic microbiome research.</title>
        <authorList>
            <person name="Poyet M."/>
            <person name="Groussin M."/>
            <person name="Gibbons S.M."/>
            <person name="Avila-Pacheco J."/>
            <person name="Jiang X."/>
            <person name="Kearney S.M."/>
            <person name="Perrotta A.R."/>
            <person name="Berdy B."/>
            <person name="Zhao S."/>
            <person name="Lieberman T.D."/>
            <person name="Swanson P.K."/>
            <person name="Smith M."/>
            <person name="Roesemann S."/>
            <person name="Alexander J.E."/>
            <person name="Rich S.A."/>
            <person name="Livny J."/>
            <person name="Vlamakis H."/>
            <person name="Clish C."/>
            <person name="Bullock K."/>
            <person name="Deik A."/>
            <person name="Scott J."/>
            <person name="Pierce K.A."/>
            <person name="Xavier R.J."/>
            <person name="Alm E.J."/>
        </authorList>
    </citation>
    <scope>NUCLEOTIDE SEQUENCE [LARGE SCALE GENOMIC DNA]</scope>
    <source>
        <strain evidence="1 2">BIOML-A27</strain>
    </source>
</reference>
<dbReference type="InterPro" id="IPR038636">
    <property type="entry name" value="Wzi_sf"/>
</dbReference>
<name>A0A6A2GGD4_BACUN</name>
<dbReference type="GeneID" id="99752358"/>
<sequence length="472" mass="53724">MRIIFCLMVFLFIGKNTMLAQQLSSFVEYGAALHTGDNTPLWQVSNQQGLTSLDNNTYIRGGISYKHQLGKWKFEEALDLVAAAGFSTTSFIVQQAYVDIRYKWFGFFAGSREQNSPLLNQELSSGGMTWSGNARPIPQVQIGIPEYVQLLPRLGLKGEISYGWFTDNKYQREQVGEKYWYTKSIKYHHKEGFLRIGIPKGKWQLELGMTLDTQFGGYKIGGSESGDLGNGWKDYVRVFFPGHGREDGPVGEHLAFQGNFLGSEYIKMTYRPKEDFSISAYLDNHFDDFSAMAKLNGWDGLWGVEYKSNHRQAINEIVIEYLQTTNMSGPLHGLQNSVVGKTGGADNYYNNGYYPGWAHWGMAIANPLIASPIYNKDGDMSFKYNRVKALHLGWSGDISSEWRYVAKLSHNRTWGTPHRPIPDILENFSTFASFYYIPRKWKGWCFNASLALDMGEIYGDNFGFQLKVHKTF</sequence>
<dbReference type="AlphaFoldDB" id="A0A6A2GGD4"/>
<dbReference type="EMBL" id="WCUG01000004">
    <property type="protein sequence ID" value="KAB4171579.1"/>
    <property type="molecule type" value="Genomic_DNA"/>
</dbReference>
<protein>
    <submittedName>
        <fullName evidence="1">Capsule assembly Wzi family protein</fullName>
    </submittedName>
</protein>
<evidence type="ECO:0000313" key="2">
    <source>
        <dbReference type="Proteomes" id="UP000433928"/>
    </source>
</evidence>
<accession>A0A6A2GGD4</accession>
<dbReference type="Proteomes" id="UP000433928">
    <property type="component" value="Unassembled WGS sequence"/>
</dbReference>